<feature type="domain" description="RING-type" evidence="17">
    <location>
        <begin position="848"/>
        <end position="1066"/>
    </location>
</feature>
<feature type="coiled-coil region" evidence="14">
    <location>
        <begin position="756"/>
        <end position="783"/>
    </location>
</feature>
<dbReference type="GO" id="GO:0003676">
    <property type="term" value="F:nucleic acid binding"/>
    <property type="evidence" value="ECO:0007669"/>
    <property type="project" value="InterPro"/>
</dbReference>
<gene>
    <name evidence="18" type="ORF">FH972_011370</name>
</gene>
<dbReference type="GO" id="GO:0008270">
    <property type="term" value="F:zinc ion binding"/>
    <property type="evidence" value="ECO:0007669"/>
    <property type="project" value="UniProtKB-KW"/>
</dbReference>
<keyword evidence="19" id="KW-1185">Reference proteome</keyword>
<evidence type="ECO:0000256" key="5">
    <source>
        <dbReference type="ARBA" id="ARBA00005884"/>
    </source>
</evidence>
<comment type="function">
    <text evidence="3">Might act as an E3 ubiquitin-protein ligase, or as part of E3 complex, which accepts ubiquitin from specific E2 ubiquitin-conjugating enzymes and then transfers it to substrates.</text>
</comment>
<dbReference type="SMART" id="SM00184">
    <property type="entry name" value="RING"/>
    <property type="match status" value="3"/>
</dbReference>
<dbReference type="Pfam" id="PF01485">
    <property type="entry name" value="IBR"/>
    <property type="match status" value="3"/>
</dbReference>
<dbReference type="InterPro" id="IPR002156">
    <property type="entry name" value="RNaseH_domain"/>
</dbReference>
<dbReference type="FunFam" id="3.30.40.10:FF:000230">
    <property type="entry name" value="RBR-type E3 ubiquitin transferase"/>
    <property type="match status" value="2"/>
</dbReference>
<comment type="similarity">
    <text evidence="5">Belongs to the RBR family. Ariadne subfamily.</text>
</comment>
<evidence type="ECO:0000256" key="10">
    <source>
        <dbReference type="ARBA" id="ARBA00022771"/>
    </source>
</evidence>
<dbReference type="Gene3D" id="1.20.120.1750">
    <property type="match status" value="2"/>
</dbReference>
<dbReference type="InterPro" id="IPR001841">
    <property type="entry name" value="Znf_RING"/>
</dbReference>
<dbReference type="EMBL" id="CM017324">
    <property type="protein sequence ID" value="KAE8038902.1"/>
    <property type="molecule type" value="Genomic_DNA"/>
</dbReference>
<evidence type="ECO:0000313" key="19">
    <source>
        <dbReference type="Proteomes" id="UP000327013"/>
    </source>
</evidence>
<dbReference type="Gene3D" id="3.30.40.10">
    <property type="entry name" value="Zinc/RING finger domain, C3HC4 (zinc finger)"/>
    <property type="match status" value="2"/>
</dbReference>
<feature type="compositionally biased region" description="Low complexity" evidence="15">
    <location>
        <begin position="52"/>
        <end position="67"/>
    </location>
</feature>
<dbReference type="GO" id="GO:0061630">
    <property type="term" value="F:ubiquitin protein ligase activity"/>
    <property type="evidence" value="ECO:0007669"/>
    <property type="project" value="UniProtKB-EC"/>
</dbReference>
<dbReference type="PROSITE" id="PS50089">
    <property type="entry name" value="ZF_RING_2"/>
    <property type="match status" value="2"/>
</dbReference>
<dbReference type="InterPro" id="IPR044066">
    <property type="entry name" value="TRIAD_supradom"/>
</dbReference>
<accession>A0A660KR66</accession>
<feature type="domain" description="RING-type" evidence="16">
    <location>
        <begin position="852"/>
        <end position="896"/>
    </location>
</feature>
<dbReference type="Proteomes" id="UP000327013">
    <property type="component" value="Chromosome 4"/>
</dbReference>
<dbReference type="Pfam" id="PF00097">
    <property type="entry name" value="zf-C3HC4"/>
    <property type="match status" value="1"/>
</dbReference>
<dbReference type="InterPro" id="IPR002867">
    <property type="entry name" value="IBR_dom"/>
</dbReference>
<evidence type="ECO:0000256" key="11">
    <source>
        <dbReference type="ARBA" id="ARBA00022786"/>
    </source>
</evidence>
<dbReference type="EC" id="2.3.2.31" evidence="6"/>
<dbReference type="InterPro" id="IPR017907">
    <property type="entry name" value="Znf_RING_CS"/>
</dbReference>
<dbReference type="Gene3D" id="3.30.420.10">
    <property type="entry name" value="Ribonuclease H-like superfamily/Ribonuclease H"/>
    <property type="match status" value="2"/>
</dbReference>
<dbReference type="PROSITE" id="PS00518">
    <property type="entry name" value="ZF_RING_1"/>
    <property type="match status" value="2"/>
</dbReference>
<dbReference type="Pfam" id="PF13456">
    <property type="entry name" value="RVT_3"/>
    <property type="match status" value="2"/>
</dbReference>
<dbReference type="UniPathway" id="UPA00143"/>
<evidence type="ECO:0000256" key="14">
    <source>
        <dbReference type="SAM" id="Coils"/>
    </source>
</evidence>
<feature type="domain" description="RING-type" evidence="16">
    <location>
        <begin position="325"/>
        <end position="369"/>
    </location>
</feature>
<evidence type="ECO:0000256" key="13">
    <source>
        <dbReference type="PROSITE-ProRule" id="PRU00175"/>
    </source>
</evidence>
<protein>
    <recommendedName>
        <fullName evidence="6">RBR-type E3 ubiquitin transferase</fullName>
        <ecNumber evidence="6">2.3.2.31</ecNumber>
    </recommendedName>
</protein>
<keyword evidence="10 13" id="KW-0863">Zinc-finger</keyword>
<dbReference type="PROSITE" id="PS51873">
    <property type="entry name" value="TRIAD"/>
    <property type="match status" value="2"/>
</dbReference>
<evidence type="ECO:0000256" key="3">
    <source>
        <dbReference type="ARBA" id="ARBA00003976"/>
    </source>
</evidence>
<dbReference type="AlphaFoldDB" id="A0A660KR66"/>
<dbReference type="SUPFAM" id="SSF57850">
    <property type="entry name" value="RING/U-box"/>
    <property type="match status" value="6"/>
</dbReference>
<reference evidence="18 19" key="1">
    <citation type="submission" date="2019-06" db="EMBL/GenBank/DDBJ databases">
        <title>A chromosomal-level reference genome of Carpinus fangiana (Coryloideae, Betulaceae).</title>
        <authorList>
            <person name="Yang X."/>
            <person name="Wang Z."/>
            <person name="Zhang L."/>
            <person name="Hao G."/>
            <person name="Liu J."/>
            <person name="Yang Y."/>
        </authorList>
    </citation>
    <scope>NUCLEOTIDE SEQUENCE [LARGE SCALE GENOMIC DNA]</scope>
    <source>
        <strain evidence="18">Cfa_2016G</strain>
        <tissue evidence="18">Leaf</tissue>
    </source>
</reference>
<comment type="catalytic activity">
    <reaction evidence="1">
        <text>[E2 ubiquitin-conjugating enzyme]-S-ubiquitinyl-L-cysteine + [acceptor protein]-L-lysine = [E2 ubiquitin-conjugating enzyme]-L-cysteine + [acceptor protein]-N(6)-ubiquitinyl-L-lysine.</text>
        <dbReference type="EC" id="2.3.2.31"/>
    </reaction>
</comment>
<dbReference type="CDD" id="cd22582">
    <property type="entry name" value="BRcat_RBR_unk"/>
    <property type="match status" value="2"/>
</dbReference>
<evidence type="ECO:0000256" key="8">
    <source>
        <dbReference type="ARBA" id="ARBA00022723"/>
    </source>
</evidence>
<evidence type="ECO:0000256" key="4">
    <source>
        <dbReference type="ARBA" id="ARBA00004906"/>
    </source>
</evidence>
<feature type="region of interest" description="Disordered" evidence="15">
    <location>
        <begin position="146"/>
        <end position="166"/>
    </location>
</feature>
<evidence type="ECO:0000313" key="18">
    <source>
        <dbReference type="EMBL" id="KAE8038902.1"/>
    </source>
</evidence>
<dbReference type="InterPro" id="IPR031127">
    <property type="entry name" value="E3_UB_ligase_RBR"/>
</dbReference>
<organism evidence="18 19">
    <name type="scientific">Carpinus fangiana</name>
    <dbReference type="NCBI Taxonomy" id="176857"/>
    <lineage>
        <taxon>Eukaryota</taxon>
        <taxon>Viridiplantae</taxon>
        <taxon>Streptophyta</taxon>
        <taxon>Embryophyta</taxon>
        <taxon>Tracheophyta</taxon>
        <taxon>Spermatophyta</taxon>
        <taxon>Magnoliopsida</taxon>
        <taxon>eudicotyledons</taxon>
        <taxon>Gunneridae</taxon>
        <taxon>Pentapetalae</taxon>
        <taxon>rosids</taxon>
        <taxon>fabids</taxon>
        <taxon>Fagales</taxon>
        <taxon>Betulaceae</taxon>
        <taxon>Carpinus</taxon>
    </lineage>
</organism>
<keyword evidence="14" id="KW-0175">Coiled coil</keyword>
<dbReference type="FunFam" id="1.20.120.1750:FF:000019">
    <property type="entry name" value="RBR-type E3 ubiquitin transferase"/>
    <property type="match status" value="2"/>
</dbReference>
<dbReference type="SMART" id="SM00647">
    <property type="entry name" value="IBR"/>
    <property type="match status" value="4"/>
</dbReference>
<dbReference type="CDD" id="cd22584">
    <property type="entry name" value="Rcat_RBR_unk"/>
    <property type="match status" value="2"/>
</dbReference>
<keyword evidence="7" id="KW-0808">Transferase</keyword>
<dbReference type="GO" id="GO:0016567">
    <property type="term" value="P:protein ubiquitination"/>
    <property type="evidence" value="ECO:0007669"/>
    <property type="project" value="UniProtKB-UniPathway"/>
</dbReference>
<keyword evidence="11" id="KW-0833">Ubl conjugation pathway</keyword>
<feature type="region of interest" description="Disordered" evidence="15">
    <location>
        <begin position="52"/>
        <end position="80"/>
    </location>
</feature>
<dbReference type="PANTHER" id="PTHR11685">
    <property type="entry name" value="RBR FAMILY RING FINGER AND IBR DOMAIN-CONTAINING"/>
    <property type="match status" value="1"/>
</dbReference>
<dbReference type="FunFam" id="3.30.420.10:FF:000076">
    <property type="entry name" value="RBR-type E3 ubiquitin transferase"/>
    <property type="match status" value="2"/>
</dbReference>
<dbReference type="InterPro" id="IPR036397">
    <property type="entry name" value="RNaseH_sf"/>
</dbReference>
<name>A0A660KR66_9ROSI</name>
<evidence type="ECO:0000256" key="2">
    <source>
        <dbReference type="ARBA" id="ARBA00001947"/>
    </source>
</evidence>
<keyword evidence="12" id="KW-0862">Zinc</keyword>
<dbReference type="OrthoDB" id="9977870at2759"/>
<evidence type="ECO:0000256" key="9">
    <source>
        <dbReference type="ARBA" id="ARBA00022737"/>
    </source>
</evidence>
<comment type="pathway">
    <text evidence="4">Protein modification; protein ubiquitination.</text>
</comment>
<feature type="domain" description="RING-type" evidence="17">
    <location>
        <begin position="321"/>
        <end position="547"/>
    </location>
</feature>
<evidence type="ECO:0000256" key="15">
    <source>
        <dbReference type="SAM" id="MobiDB-lite"/>
    </source>
</evidence>
<evidence type="ECO:0000256" key="7">
    <source>
        <dbReference type="ARBA" id="ARBA00022679"/>
    </source>
</evidence>
<keyword evidence="9" id="KW-0677">Repeat</keyword>
<dbReference type="Pfam" id="PF22191">
    <property type="entry name" value="IBR_1"/>
    <property type="match status" value="1"/>
</dbReference>
<evidence type="ECO:0000256" key="12">
    <source>
        <dbReference type="ARBA" id="ARBA00022833"/>
    </source>
</evidence>
<comment type="cofactor">
    <cofactor evidence="2">
        <name>Zn(2+)</name>
        <dbReference type="ChEBI" id="CHEBI:29105"/>
    </cofactor>
</comment>
<evidence type="ECO:0000256" key="1">
    <source>
        <dbReference type="ARBA" id="ARBA00001798"/>
    </source>
</evidence>
<dbReference type="InterPro" id="IPR018957">
    <property type="entry name" value="Znf_C3HC4_RING-type"/>
</dbReference>
<dbReference type="InterPro" id="IPR013083">
    <property type="entry name" value="Znf_RING/FYVE/PHD"/>
</dbReference>
<sequence length="1074" mass="121476">MTYGDSPDHDDFRSLLSEQRHELMAAEALESDHDLAYLLQLEEALAASLAVQPSTSTSTSSTSTSTSNPILEPPNGGVSGFAAHLTDELAKCEQEIKDREVSAAEARRIREDLDRRIHDDRVARKIMRIPEDDWIEWGDNYEKPFGSGEGCSNSKAVEEEEDDDEDNDDVFILYTKGLVSEERVRGEVTLLAGLGVAICDPRENLLLEVRKPLVGNGMNKTGAHAKALIEGLNAALSLDLKRITFYCDNFPLYQFVSGRWPPKQRKIALLVNQVTLLQRKFIYCNPKFVARNDIKFVFKLAREAIESQISVPAESSRGKNVNETCVICLEDTDVSKMFLVDGCQHRYCLSCMKQHTEVKLLHGMVPKCPHEGCKSELLVDSCRKFLAPKSIEIMRLRIREASIPATERIYCPYPRCSTLMSKSDVLEYAKDFVAVERSGARKCLKCHALFCVNCRVPWHSNMTCHAYKLSNPHPPAEDVKLKSLATRNLWRQCVKCNHMIELAEGCYHMTCRCGYEFCYTCGAEWKNKQATLLAFPPGEKVKENFKQTNPRQRLQSGLRDDDLNGVLMAAKSLDSDLDLAYHLQMQEAMTASLALQPSTSRCPSAAATVILRELKDRVLREPEIGKLREDLDHRIHYQKLANDIINIPDGEWKSDIINISDEEGENDIVNIPDEEWEVTLHNYRRPYESTVPSSSSSAALVEAECFRLYFMGLVSEESVSVRDAKVTVAGAGVAIFDSRDSLILEVRKNLEALVDVQTVTYEIAELEALIEGLNEALRLDLKRLTFFCDDYMLYQYITGRAPPRHSKIATLVNQVALLRRKFTYCNPSLVGCNDVKFAIKSARDAIVSQITCVICFEDTDADKMFSVDGCQHRFCFSCMKQHVEVKFLNGMMAKCPHEACNSEVNINSCGKFLAPKLVEAMSQRMKESSIPVTEKVYCPYPRCSALMSKSEILQYNKTINAAAEETGVRKCMKCHLLFCINCKIPWHSNLTCYDYKRSNPYSHSEDAKLQSLAEAKRWRQCVKCNNIVELAGGCYHITCRCGYEFCYTCGAEWKNKKATCSCPIWDERYIIREG</sequence>
<proteinExistence type="inferred from homology"/>
<dbReference type="GO" id="GO:0004523">
    <property type="term" value="F:RNA-DNA hybrid ribonuclease activity"/>
    <property type="evidence" value="ECO:0007669"/>
    <property type="project" value="InterPro"/>
</dbReference>
<evidence type="ECO:0000259" key="16">
    <source>
        <dbReference type="PROSITE" id="PS50089"/>
    </source>
</evidence>
<evidence type="ECO:0000259" key="17">
    <source>
        <dbReference type="PROSITE" id="PS51873"/>
    </source>
</evidence>
<evidence type="ECO:0000256" key="6">
    <source>
        <dbReference type="ARBA" id="ARBA00012251"/>
    </source>
</evidence>
<keyword evidence="8" id="KW-0479">Metal-binding</keyword>